<accession>A0A381XMH0</accession>
<dbReference type="EMBL" id="UINC01015716">
    <property type="protein sequence ID" value="SVA65974.1"/>
    <property type="molecule type" value="Genomic_DNA"/>
</dbReference>
<sequence length="142" mass="16438">VAYKFRKEDGTIVEVDFDTMMNSRDGFIEVDGELLRRVHEGDISRKVEQEVKTGPVTTVSSALGCIDNSVDEWREDARKHGYGVEWKQDPMEPRFYNAHFSSEKERLRYVEHRNFYDKNPHSGAAIDASMLAKAEKRVRETP</sequence>
<evidence type="ECO:0000313" key="1">
    <source>
        <dbReference type="EMBL" id="SVA65974.1"/>
    </source>
</evidence>
<protein>
    <submittedName>
        <fullName evidence="1">Uncharacterized protein</fullName>
    </submittedName>
</protein>
<organism evidence="1">
    <name type="scientific">marine metagenome</name>
    <dbReference type="NCBI Taxonomy" id="408172"/>
    <lineage>
        <taxon>unclassified sequences</taxon>
        <taxon>metagenomes</taxon>
        <taxon>ecological metagenomes</taxon>
    </lineage>
</organism>
<proteinExistence type="predicted"/>
<feature type="non-terminal residue" evidence="1">
    <location>
        <position position="1"/>
    </location>
</feature>
<dbReference type="AlphaFoldDB" id="A0A381XMH0"/>
<name>A0A381XMH0_9ZZZZ</name>
<gene>
    <name evidence="1" type="ORF">METZ01_LOCUS118828</name>
</gene>
<reference evidence="1" key="1">
    <citation type="submission" date="2018-05" db="EMBL/GenBank/DDBJ databases">
        <authorList>
            <person name="Lanie J.A."/>
            <person name="Ng W.-L."/>
            <person name="Kazmierczak K.M."/>
            <person name="Andrzejewski T.M."/>
            <person name="Davidsen T.M."/>
            <person name="Wayne K.J."/>
            <person name="Tettelin H."/>
            <person name="Glass J.I."/>
            <person name="Rusch D."/>
            <person name="Podicherti R."/>
            <person name="Tsui H.-C.T."/>
            <person name="Winkler M.E."/>
        </authorList>
    </citation>
    <scope>NUCLEOTIDE SEQUENCE</scope>
</reference>